<keyword evidence="1" id="KW-0132">Cell division</keyword>
<dbReference type="InterPro" id="IPR007838">
    <property type="entry name" value="Cell_div_ZapA-like"/>
</dbReference>
<dbReference type="GO" id="GO:0051301">
    <property type="term" value="P:cell division"/>
    <property type="evidence" value="ECO:0007669"/>
    <property type="project" value="UniProtKB-KW"/>
</dbReference>
<dbReference type="InterPro" id="IPR042233">
    <property type="entry name" value="Cell_div_ZapA_N"/>
</dbReference>
<protein>
    <submittedName>
        <fullName evidence="1">Cell division protein ZapA</fullName>
    </submittedName>
</protein>
<keyword evidence="2" id="KW-1185">Reference proteome</keyword>
<organism evidence="1 2">
    <name type="scientific">Altericroceibacterium indicum</name>
    <dbReference type="NCBI Taxonomy" id="374177"/>
    <lineage>
        <taxon>Bacteria</taxon>
        <taxon>Pseudomonadati</taxon>
        <taxon>Pseudomonadota</taxon>
        <taxon>Alphaproteobacteria</taxon>
        <taxon>Sphingomonadales</taxon>
        <taxon>Erythrobacteraceae</taxon>
        <taxon>Altericroceibacterium</taxon>
    </lineage>
</organism>
<name>A0A845A799_9SPHN</name>
<sequence>MSNIELTIGGRPHRIACTPGQETHIRELGQLIDQSLAQVPSVSGQSEARSFLYASLILADEVFELRQTVARQEANLSAALPSQPDPAGEQLDLEIAETLENVAGKLESLASHLEEPATNA</sequence>
<comment type="caution">
    <text evidence="1">The sequence shown here is derived from an EMBL/GenBank/DDBJ whole genome shotgun (WGS) entry which is preliminary data.</text>
</comment>
<dbReference type="SUPFAM" id="SSF102829">
    <property type="entry name" value="Cell division protein ZapA-like"/>
    <property type="match status" value="1"/>
</dbReference>
<dbReference type="Proteomes" id="UP000460561">
    <property type="component" value="Unassembled WGS sequence"/>
</dbReference>
<evidence type="ECO:0000313" key="1">
    <source>
        <dbReference type="EMBL" id="MXP25397.1"/>
    </source>
</evidence>
<proteinExistence type="predicted"/>
<dbReference type="EMBL" id="WTYQ01000001">
    <property type="protein sequence ID" value="MXP25397.1"/>
    <property type="molecule type" value="Genomic_DNA"/>
</dbReference>
<gene>
    <name evidence="1" type="primary">zapA</name>
    <name evidence="1" type="ORF">GRI39_04965</name>
</gene>
<keyword evidence="1" id="KW-0131">Cell cycle</keyword>
<dbReference type="RefSeq" id="WP_160738524.1">
    <property type="nucleotide sequence ID" value="NZ_WTYQ01000001.1"/>
</dbReference>
<dbReference type="Pfam" id="PF05164">
    <property type="entry name" value="ZapA"/>
    <property type="match status" value="1"/>
</dbReference>
<dbReference type="Gene3D" id="3.30.160.880">
    <property type="entry name" value="Cell division protein ZapA protomer, N-terminal domain"/>
    <property type="match status" value="1"/>
</dbReference>
<dbReference type="InterPro" id="IPR036192">
    <property type="entry name" value="Cell_div_ZapA-like_sf"/>
</dbReference>
<evidence type="ECO:0000313" key="2">
    <source>
        <dbReference type="Proteomes" id="UP000460561"/>
    </source>
</evidence>
<reference evidence="1 2" key="1">
    <citation type="submission" date="2019-12" db="EMBL/GenBank/DDBJ databases">
        <title>Genomic-based taxomic classification of the family Erythrobacteraceae.</title>
        <authorList>
            <person name="Xu L."/>
        </authorList>
    </citation>
    <scope>NUCLEOTIDE SEQUENCE [LARGE SCALE GENOMIC DNA]</scope>
    <source>
        <strain evidence="1 2">DSM 18604</strain>
    </source>
</reference>
<accession>A0A845A799</accession>
<dbReference type="OrthoDB" id="9797575at2"/>
<dbReference type="AlphaFoldDB" id="A0A845A799"/>